<accession>A0A133ZY17</accession>
<dbReference type="SUPFAM" id="SSF46785">
    <property type="entry name" value="Winged helix' DNA-binding domain"/>
    <property type="match status" value="1"/>
</dbReference>
<feature type="binding site" evidence="7">
    <location>
        <position position="82"/>
    </location>
    <ligand>
        <name>Zn(2+)</name>
        <dbReference type="ChEBI" id="CHEBI:29105"/>
    </ligand>
</feature>
<organism evidence="9 10">
    <name type="scientific">Lachnoanaerobaculum saburreum</name>
    <dbReference type="NCBI Taxonomy" id="467210"/>
    <lineage>
        <taxon>Bacteria</taxon>
        <taxon>Bacillati</taxon>
        <taxon>Bacillota</taxon>
        <taxon>Clostridia</taxon>
        <taxon>Lachnospirales</taxon>
        <taxon>Lachnospiraceae</taxon>
        <taxon>Lachnoanaerobaculum</taxon>
    </lineage>
</organism>
<evidence type="ECO:0000256" key="6">
    <source>
        <dbReference type="ARBA" id="ARBA00023163"/>
    </source>
</evidence>
<proteinExistence type="inferred from homology"/>
<dbReference type="GO" id="GO:0003700">
    <property type="term" value="F:DNA-binding transcription factor activity"/>
    <property type="evidence" value="ECO:0007669"/>
    <property type="project" value="InterPro"/>
</dbReference>
<keyword evidence="10" id="KW-1185">Reference proteome</keyword>
<keyword evidence="3 7" id="KW-0862">Zinc</keyword>
<keyword evidence="7" id="KW-0479">Metal-binding</keyword>
<keyword evidence="8" id="KW-0408">Iron</keyword>
<dbReference type="Pfam" id="PF01475">
    <property type="entry name" value="FUR"/>
    <property type="match status" value="1"/>
</dbReference>
<evidence type="ECO:0000313" key="10">
    <source>
        <dbReference type="Proteomes" id="UP000070394"/>
    </source>
</evidence>
<reference evidence="10" key="1">
    <citation type="submission" date="2016-01" db="EMBL/GenBank/DDBJ databases">
        <authorList>
            <person name="Mitreva M."/>
            <person name="Pepin K.H."/>
            <person name="Mihindukulasuriya K.A."/>
            <person name="Fulton R."/>
            <person name="Fronick C."/>
            <person name="O'Laughlin M."/>
            <person name="Miner T."/>
            <person name="Herter B."/>
            <person name="Rosa B.A."/>
            <person name="Cordes M."/>
            <person name="Tomlinson C."/>
            <person name="Wollam A."/>
            <person name="Palsikar V.B."/>
            <person name="Mardis E.R."/>
            <person name="Wilson R.K."/>
        </authorList>
    </citation>
    <scope>NUCLEOTIDE SEQUENCE [LARGE SCALE GENOMIC DNA]</scope>
    <source>
        <strain evidence="10">DNF00896</strain>
    </source>
</reference>
<dbReference type="GO" id="GO:0000976">
    <property type="term" value="F:transcription cis-regulatory region binding"/>
    <property type="evidence" value="ECO:0007669"/>
    <property type="project" value="TreeGrafter"/>
</dbReference>
<dbReference type="OrthoDB" id="8659436at2"/>
<dbReference type="PANTHER" id="PTHR33202:SF7">
    <property type="entry name" value="FERRIC UPTAKE REGULATION PROTEIN"/>
    <property type="match status" value="1"/>
</dbReference>
<comment type="cofactor">
    <cofactor evidence="7">
        <name>Zn(2+)</name>
        <dbReference type="ChEBI" id="CHEBI:29105"/>
    </cofactor>
    <text evidence="7">Binds 1 zinc ion per subunit.</text>
</comment>
<dbReference type="InterPro" id="IPR036388">
    <property type="entry name" value="WH-like_DNA-bd_sf"/>
</dbReference>
<dbReference type="PATRIC" id="fig|467210.3.peg.615"/>
<dbReference type="Proteomes" id="UP000070394">
    <property type="component" value="Unassembled WGS sequence"/>
</dbReference>
<dbReference type="InterPro" id="IPR043135">
    <property type="entry name" value="Fur_C"/>
</dbReference>
<dbReference type="RefSeq" id="WP_060930565.1">
    <property type="nucleotide sequence ID" value="NZ_KQ959777.1"/>
</dbReference>
<comment type="cofactor">
    <cofactor evidence="8">
        <name>Mn(2+)</name>
        <dbReference type="ChEBI" id="CHEBI:29035"/>
    </cofactor>
    <cofactor evidence="8">
        <name>Fe(2+)</name>
        <dbReference type="ChEBI" id="CHEBI:29033"/>
    </cofactor>
    <text evidence="8">Binds 1 Mn(2+) or Fe(2+) ion per subunit.</text>
</comment>
<sequence>MKDLKYSRQREAILDNLKSRVDHPTADMLFQSLRKDDPKISLGTVYRNLGLLTEIGKIRKLSDINGIERYDYNTTDHYHFACKACSKLMDLPAATIVGLDNMFKHEDIGVVESHSLILYGYCKECYQKMLYIDSKKAV</sequence>
<feature type="binding site" evidence="7">
    <location>
        <position position="125"/>
    </location>
    <ligand>
        <name>Zn(2+)</name>
        <dbReference type="ChEBI" id="CHEBI:29105"/>
    </ligand>
</feature>
<dbReference type="GO" id="GO:0045892">
    <property type="term" value="P:negative regulation of DNA-templated transcription"/>
    <property type="evidence" value="ECO:0007669"/>
    <property type="project" value="TreeGrafter"/>
</dbReference>
<dbReference type="GO" id="GO:1900376">
    <property type="term" value="P:regulation of secondary metabolite biosynthetic process"/>
    <property type="evidence" value="ECO:0007669"/>
    <property type="project" value="TreeGrafter"/>
</dbReference>
<keyword evidence="2" id="KW-0678">Repressor</keyword>
<gene>
    <name evidence="9" type="ORF">HMPREF1866_00624</name>
</gene>
<evidence type="ECO:0000256" key="2">
    <source>
        <dbReference type="ARBA" id="ARBA00022491"/>
    </source>
</evidence>
<evidence type="ECO:0000256" key="7">
    <source>
        <dbReference type="PIRSR" id="PIRSR602481-1"/>
    </source>
</evidence>
<dbReference type="STRING" id="467210.HMPREF1866_00624"/>
<evidence type="ECO:0000256" key="5">
    <source>
        <dbReference type="ARBA" id="ARBA00023125"/>
    </source>
</evidence>
<dbReference type="GO" id="GO:0008270">
    <property type="term" value="F:zinc ion binding"/>
    <property type="evidence" value="ECO:0007669"/>
    <property type="project" value="TreeGrafter"/>
</dbReference>
<dbReference type="InterPro" id="IPR002481">
    <property type="entry name" value="FUR"/>
</dbReference>
<feature type="binding site" evidence="7">
    <location>
        <position position="85"/>
    </location>
    <ligand>
        <name>Zn(2+)</name>
        <dbReference type="ChEBI" id="CHEBI:29105"/>
    </ligand>
</feature>
<name>A0A133ZY17_9FIRM</name>
<keyword evidence="6" id="KW-0804">Transcription</keyword>
<dbReference type="InterPro" id="IPR036390">
    <property type="entry name" value="WH_DNA-bd_sf"/>
</dbReference>
<dbReference type="EMBL" id="LSDA01000015">
    <property type="protein sequence ID" value="KXB60339.1"/>
    <property type="molecule type" value="Genomic_DNA"/>
</dbReference>
<dbReference type="Gene3D" id="3.30.1490.190">
    <property type="match status" value="1"/>
</dbReference>
<dbReference type="Gene3D" id="1.10.10.10">
    <property type="entry name" value="Winged helix-like DNA-binding domain superfamily/Winged helix DNA-binding domain"/>
    <property type="match status" value="1"/>
</dbReference>
<evidence type="ECO:0000256" key="1">
    <source>
        <dbReference type="ARBA" id="ARBA00007957"/>
    </source>
</evidence>
<evidence type="ECO:0000313" key="9">
    <source>
        <dbReference type="EMBL" id="KXB60339.1"/>
    </source>
</evidence>
<dbReference type="CDD" id="cd07153">
    <property type="entry name" value="Fur_like"/>
    <property type="match status" value="1"/>
</dbReference>
<keyword evidence="5" id="KW-0238">DNA-binding</keyword>
<feature type="binding site" evidence="7">
    <location>
        <position position="122"/>
    </location>
    <ligand>
        <name>Zn(2+)</name>
        <dbReference type="ChEBI" id="CHEBI:29105"/>
    </ligand>
</feature>
<evidence type="ECO:0000256" key="4">
    <source>
        <dbReference type="ARBA" id="ARBA00023015"/>
    </source>
</evidence>
<dbReference type="PANTHER" id="PTHR33202">
    <property type="entry name" value="ZINC UPTAKE REGULATION PROTEIN"/>
    <property type="match status" value="1"/>
</dbReference>
<comment type="similarity">
    <text evidence="1">Belongs to the Fur family.</text>
</comment>
<evidence type="ECO:0000256" key="8">
    <source>
        <dbReference type="PIRSR" id="PIRSR602481-2"/>
    </source>
</evidence>
<feature type="binding site" evidence="8">
    <location>
        <position position="114"/>
    </location>
    <ligand>
        <name>Fe cation</name>
        <dbReference type="ChEBI" id="CHEBI:24875"/>
    </ligand>
</feature>
<protein>
    <submittedName>
        <fullName evidence="9">Transcriptional regulator, Fur family</fullName>
    </submittedName>
</protein>
<comment type="caution">
    <text evidence="9">The sequence shown here is derived from an EMBL/GenBank/DDBJ whole genome shotgun (WGS) entry which is preliminary data.</text>
</comment>
<keyword evidence="4" id="KW-0805">Transcription regulation</keyword>
<evidence type="ECO:0000256" key="3">
    <source>
        <dbReference type="ARBA" id="ARBA00022833"/>
    </source>
</evidence>
<dbReference type="AlphaFoldDB" id="A0A133ZY17"/>